<reference evidence="1 2" key="1">
    <citation type="journal article" date="2018" name="Front. Plant Sci.">
        <title>Red Clover (Trifolium pratense) and Zigzag Clover (T. medium) - A Picture of Genomic Similarities and Differences.</title>
        <authorList>
            <person name="Dluhosova J."/>
            <person name="Istvanek J."/>
            <person name="Nedelnik J."/>
            <person name="Repkova J."/>
        </authorList>
    </citation>
    <scope>NUCLEOTIDE SEQUENCE [LARGE SCALE GENOMIC DNA]</scope>
    <source>
        <strain evidence="2">cv. 10/8</strain>
        <tissue evidence="1">Leaf</tissue>
    </source>
</reference>
<dbReference type="Proteomes" id="UP000265520">
    <property type="component" value="Unassembled WGS sequence"/>
</dbReference>
<keyword evidence="2" id="KW-1185">Reference proteome</keyword>
<dbReference type="EMBL" id="LXQA010556834">
    <property type="protein sequence ID" value="MCI59082.1"/>
    <property type="molecule type" value="Genomic_DNA"/>
</dbReference>
<feature type="non-terminal residue" evidence="1">
    <location>
        <position position="1"/>
    </location>
</feature>
<evidence type="ECO:0000313" key="1">
    <source>
        <dbReference type="EMBL" id="MCI59082.1"/>
    </source>
</evidence>
<dbReference type="AlphaFoldDB" id="A0A392TDT0"/>
<evidence type="ECO:0000313" key="2">
    <source>
        <dbReference type="Proteomes" id="UP000265520"/>
    </source>
</evidence>
<organism evidence="1 2">
    <name type="scientific">Trifolium medium</name>
    <dbReference type="NCBI Taxonomy" id="97028"/>
    <lineage>
        <taxon>Eukaryota</taxon>
        <taxon>Viridiplantae</taxon>
        <taxon>Streptophyta</taxon>
        <taxon>Embryophyta</taxon>
        <taxon>Tracheophyta</taxon>
        <taxon>Spermatophyta</taxon>
        <taxon>Magnoliopsida</taxon>
        <taxon>eudicotyledons</taxon>
        <taxon>Gunneridae</taxon>
        <taxon>Pentapetalae</taxon>
        <taxon>rosids</taxon>
        <taxon>fabids</taxon>
        <taxon>Fabales</taxon>
        <taxon>Fabaceae</taxon>
        <taxon>Papilionoideae</taxon>
        <taxon>50 kb inversion clade</taxon>
        <taxon>NPAAA clade</taxon>
        <taxon>Hologalegina</taxon>
        <taxon>IRL clade</taxon>
        <taxon>Trifolieae</taxon>
        <taxon>Trifolium</taxon>
    </lineage>
</organism>
<sequence>YEVELMPCELVEHQLSNIDTVLSNIDTVESMDMPTAAVWDKREWSTEAADKEIEAMLTGD</sequence>
<comment type="caution">
    <text evidence="1">The sequence shown here is derived from an EMBL/GenBank/DDBJ whole genome shotgun (WGS) entry which is preliminary data.</text>
</comment>
<name>A0A392TDT0_9FABA</name>
<protein>
    <submittedName>
        <fullName evidence="1">Uncharacterized protein</fullName>
    </submittedName>
</protein>
<accession>A0A392TDT0</accession>
<proteinExistence type="predicted"/>